<dbReference type="Proteomes" id="UP000234681">
    <property type="component" value="Chromosome 5"/>
</dbReference>
<dbReference type="EMBL" id="CH474039">
    <property type="protein sequence ID" value="EDL91676.1"/>
    <property type="molecule type" value="Genomic_DNA"/>
</dbReference>
<proteinExistence type="predicted"/>
<organism evidence="1 2">
    <name type="scientific">Rattus norvegicus</name>
    <name type="common">Rat</name>
    <dbReference type="NCBI Taxonomy" id="10116"/>
    <lineage>
        <taxon>Eukaryota</taxon>
        <taxon>Metazoa</taxon>
        <taxon>Chordata</taxon>
        <taxon>Craniata</taxon>
        <taxon>Vertebrata</taxon>
        <taxon>Euteleostomi</taxon>
        <taxon>Mammalia</taxon>
        <taxon>Eutheria</taxon>
        <taxon>Euarchontoglires</taxon>
        <taxon>Glires</taxon>
        <taxon>Rodentia</taxon>
        <taxon>Myomorpha</taxon>
        <taxon>Muroidea</taxon>
        <taxon>Muridae</taxon>
        <taxon>Murinae</taxon>
        <taxon>Rattus</taxon>
    </lineage>
</organism>
<reference evidence="1 2" key="1">
    <citation type="submission" date="2005-09" db="EMBL/GenBank/DDBJ databases">
        <authorList>
            <person name="Mural R.J."/>
            <person name="Li P.W."/>
            <person name="Adams M.D."/>
            <person name="Amanatides P.G."/>
            <person name="Baden-Tillson H."/>
            <person name="Barnstead M."/>
            <person name="Chin S.H."/>
            <person name="Dew I."/>
            <person name="Evans C.A."/>
            <person name="Ferriera S."/>
            <person name="Flanigan M."/>
            <person name="Fosler C."/>
            <person name="Glodek A."/>
            <person name="Gu Z."/>
            <person name="Holt R.A."/>
            <person name="Jennings D."/>
            <person name="Kraft C.L."/>
            <person name="Lu F."/>
            <person name="Nguyen T."/>
            <person name="Nusskern D.R."/>
            <person name="Pfannkoch C.M."/>
            <person name="Sitter C."/>
            <person name="Sutton G.G."/>
            <person name="Venter J.C."/>
            <person name="Wang Z."/>
            <person name="Woodage T."/>
            <person name="Zheng X.H."/>
            <person name="Zhong F."/>
        </authorList>
    </citation>
    <scope>NUCLEOTIDE SEQUENCE [LARGE SCALE GENOMIC DNA]</scope>
    <source>
        <strain>BN</strain>
        <strain evidence="2">Sprague-Dawley</strain>
    </source>
</reference>
<evidence type="ECO:0000313" key="1">
    <source>
        <dbReference type="EMBL" id="EDL91676.1"/>
    </source>
</evidence>
<sequence>MGFGQLSHPPSSTMFLRAPLPFQAELSIFRVYAAFSLGLSVEQKSVSFCLCVSVVHV</sequence>
<dbReference type="AlphaFoldDB" id="A6KDT0"/>
<name>A6KDT0_RAT</name>
<protein>
    <submittedName>
        <fullName evidence="1">RCG31948</fullName>
    </submittedName>
</protein>
<evidence type="ECO:0000313" key="2">
    <source>
        <dbReference type="Proteomes" id="UP000234681"/>
    </source>
</evidence>
<gene>
    <name evidence="1" type="ORF">rCG_31948</name>
</gene>
<accession>A6KDT0</accession>